<name>A0ABN1GKB3_9ACTN</name>
<dbReference type="EMBL" id="BAAACA010000034">
    <property type="protein sequence ID" value="GAA0613269.1"/>
    <property type="molecule type" value="Genomic_DNA"/>
</dbReference>
<keyword evidence="1" id="KW-0472">Membrane</keyword>
<dbReference type="Proteomes" id="UP001500668">
    <property type="component" value="Unassembled WGS sequence"/>
</dbReference>
<keyword evidence="3" id="KW-1185">Reference proteome</keyword>
<sequence length="168" mass="17142">MSDRSPYGDYPSYSAPTYSTAQPAPPSGVSAGRLWATGVATAVVAALAAVVGTLLMRGVLDVPLFAPRRAGVWGDATTGYLAAWAAVAALVATGLLHLLLLAVPRPRAFFTWIASLVTVAMMLLPFTADLSTSTQLASAAVFLVIGATITGLLSTTAVSLATGRAYEG</sequence>
<feature type="transmembrane region" description="Helical" evidence="1">
    <location>
        <begin position="80"/>
        <end position="102"/>
    </location>
</feature>
<keyword evidence="1" id="KW-1133">Transmembrane helix</keyword>
<dbReference type="RefSeq" id="WP_344076633.1">
    <property type="nucleotide sequence ID" value="NZ_BAAACA010000034.1"/>
</dbReference>
<protein>
    <recommendedName>
        <fullName evidence="4">Integral membrane protein</fullName>
    </recommendedName>
</protein>
<dbReference type="Pfam" id="PF19545">
    <property type="entry name" value="DUF6069"/>
    <property type="match status" value="1"/>
</dbReference>
<evidence type="ECO:0000256" key="1">
    <source>
        <dbReference type="SAM" id="Phobius"/>
    </source>
</evidence>
<proteinExistence type="predicted"/>
<accession>A0ABN1GKB3</accession>
<organism evidence="2 3">
    <name type="scientific">Streptomyces crystallinus</name>
    <dbReference type="NCBI Taxonomy" id="68191"/>
    <lineage>
        <taxon>Bacteria</taxon>
        <taxon>Bacillati</taxon>
        <taxon>Actinomycetota</taxon>
        <taxon>Actinomycetes</taxon>
        <taxon>Kitasatosporales</taxon>
        <taxon>Streptomycetaceae</taxon>
        <taxon>Streptomyces</taxon>
    </lineage>
</organism>
<evidence type="ECO:0000313" key="2">
    <source>
        <dbReference type="EMBL" id="GAA0613269.1"/>
    </source>
</evidence>
<evidence type="ECO:0000313" key="3">
    <source>
        <dbReference type="Proteomes" id="UP001500668"/>
    </source>
</evidence>
<feature type="transmembrane region" description="Helical" evidence="1">
    <location>
        <begin position="34"/>
        <end position="60"/>
    </location>
</feature>
<comment type="caution">
    <text evidence="2">The sequence shown here is derived from an EMBL/GenBank/DDBJ whole genome shotgun (WGS) entry which is preliminary data.</text>
</comment>
<gene>
    <name evidence="2" type="ORF">GCM10010394_49020</name>
</gene>
<feature type="transmembrane region" description="Helical" evidence="1">
    <location>
        <begin position="140"/>
        <end position="162"/>
    </location>
</feature>
<keyword evidence="1" id="KW-0812">Transmembrane</keyword>
<reference evidence="2 3" key="1">
    <citation type="journal article" date="2019" name="Int. J. Syst. Evol. Microbiol.">
        <title>The Global Catalogue of Microorganisms (GCM) 10K type strain sequencing project: providing services to taxonomists for standard genome sequencing and annotation.</title>
        <authorList>
            <consortium name="The Broad Institute Genomics Platform"/>
            <consortium name="The Broad Institute Genome Sequencing Center for Infectious Disease"/>
            <person name="Wu L."/>
            <person name="Ma J."/>
        </authorList>
    </citation>
    <scope>NUCLEOTIDE SEQUENCE [LARGE SCALE GENOMIC DNA]</scope>
    <source>
        <strain evidence="2 3">JCM 5067</strain>
    </source>
</reference>
<feature type="transmembrane region" description="Helical" evidence="1">
    <location>
        <begin position="109"/>
        <end position="128"/>
    </location>
</feature>
<evidence type="ECO:0008006" key="4">
    <source>
        <dbReference type="Google" id="ProtNLM"/>
    </source>
</evidence>
<dbReference type="InterPro" id="IPR045713">
    <property type="entry name" value="DUF6069"/>
</dbReference>